<sequence>MKKFFTLACLLGSLLAVSQETAEPVSFVKLHKKGSFFIFYGGNKDKFSKSDIRFWGNGYDFTLDNVDAHDKYKGFSIDYLNPSRITIPQTNYRIGYYLTDKYVISIGLDHMKYVMTQFQTADMTGYITGHAPFNGTYNHSPEQMTMEFLQFEHTDGLNYINLEGERHDPISEYLGLSAEYIQVNTIVGAGGGILLPKTNTTLMGQERHDKFHLSGYGMAAKVGLNLTFFKHFFVQSELKGGYINMPDVRTTFDSSDHASHHFTFRQTNLVFGGVFKV</sequence>
<dbReference type="EMBL" id="JAAMPU010000097">
    <property type="protein sequence ID" value="NMH26957.1"/>
    <property type="molecule type" value="Genomic_DNA"/>
</dbReference>
<accession>A0A972FJR6</accession>
<evidence type="ECO:0000256" key="1">
    <source>
        <dbReference type="SAM" id="SignalP"/>
    </source>
</evidence>
<comment type="caution">
    <text evidence="2">The sequence shown here is derived from an EMBL/GenBank/DDBJ whole genome shotgun (WGS) entry which is preliminary data.</text>
</comment>
<proteinExistence type="predicted"/>
<feature type="signal peptide" evidence="1">
    <location>
        <begin position="1"/>
        <end position="22"/>
    </location>
</feature>
<gene>
    <name evidence="2" type="ORF">G6047_02835</name>
</gene>
<dbReference type="AlphaFoldDB" id="A0A972FJR6"/>
<dbReference type="RefSeq" id="WP_169525963.1">
    <property type="nucleotide sequence ID" value="NZ_JAAMPU010000097.1"/>
</dbReference>
<protein>
    <recommendedName>
        <fullName evidence="4">Outer membrane protein beta-barrel domain-containing protein</fullName>
    </recommendedName>
</protein>
<evidence type="ECO:0008006" key="4">
    <source>
        <dbReference type="Google" id="ProtNLM"/>
    </source>
</evidence>
<keyword evidence="1" id="KW-0732">Signal</keyword>
<name>A0A972FJR6_9FLAO</name>
<evidence type="ECO:0000313" key="2">
    <source>
        <dbReference type="EMBL" id="NMH26957.1"/>
    </source>
</evidence>
<organism evidence="2 3">
    <name type="scientific">Flavobacterium silvaticum</name>
    <dbReference type="NCBI Taxonomy" id="1852020"/>
    <lineage>
        <taxon>Bacteria</taxon>
        <taxon>Pseudomonadati</taxon>
        <taxon>Bacteroidota</taxon>
        <taxon>Flavobacteriia</taxon>
        <taxon>Flavobacteriales</taxon>
        <taxon>Flavobacteriaceae</taxon>
        <taxon>Flavobacterium</taxon>
    </lineage>
</organism>
<evidence type="ECO:0000313" key="3">
    <source>
        <dbReference type="Proteomes" id="UP000712080"/>
    </source>
</evidence>
<keyword evidence="3" id="KW-1185">Reference proteome</keyword>
<reference evidence="2" key="1">
    <citation type="submission" date="2020-02" db="EMBL/GenBank/DDBJ databases">
        <title>Flavobacterium sp. genome.</title>
        <authorList>
            <person name="Jung H.S."/>
            <person name="Baek J.H."/>
            <person name="Jeon C.O."/>
        </authorList>
    </citation>
    <scope>NUCLEOTIDE SEQUENCE</scope>
    <source>
        <strain evidence="2">SE-s28</strain>
    </source>
</reference>
<feature type="chain" id="PRO_5036710684" description="Outer membrane protein beta-barrel domain-containing protein" evidence="1">
    <location>
        <begin position="23"/>
        <end position="277"/>
    </location>
</feature>
<dbReference type="Proteomes" id="UP000712080">
    <property type="component" value="Unassembled WGS sequence"/>
</dbReference>